<protein>
    <submittedName>
        <fullName evidence="1">Uncharacterized protein</fullName>
    </submittedName>
</protein>
<proteinExistence type="predicted"/>
<reference evidence="1" key="2">
    <citation type="submission" date="2015-03" db="EMBL/GenBank/DDBJ databases">
        <authorList>
            <person name="Chow C.-E.T."/>
            <person name="Winget D.M."/>
            <person name="White R.A.III."/>
            <person name="Hallam S.J."/>
            <person name="Suttle C.A."/>
        </authorList>
    </citation>
    <scope>NUCLEOTIDE SEQUENCE</scope>
    <source>
        <strain evidence="1">Anoxic3_1</strain>
    </source>
</reference>
<accession>A0A0F7L2B4</accession>
<dbReference type="EMBL" id="KR029577">
    <property type="protein sequence ID" value="AKH45985.1"/>
    <property type="molecule type" value="Genomic_DNA"/>
</dbReference>
<name>A0A0F7L2B4_9VIRU</name>
<evidence type="ECO:0000313" key="1">
    <source>
        <dbReference type="EMBL" id="AKH45985.1"/>
    </source>
</evidence>
<sequence length="159" mass="16817">MVVAPAPIILRNHNLAVLSSEAETSSVIITSVSMPWPCTPQPTKIAPLGARPSPCWTNTARATLLTDASTVKSSVPPSGDCSPSRIRSCKLFTPSWSSYCSGPDGVPVSSMCLDLVWVLATARPPCPALWVPAQNDLSNVEVLGAEILDRIAERPEPGL</sequence>
<organism evidence="1">
    <name type="scientific">uncultured marine virus</name>
    <dbReference type="NCBI Taxonomy" id="186617"/>
    <lineage>
        <taxon>Viruses</taxon>
        <taxon>environmental samples</taxon>
    </lineage>
</organism>
<reference evidence="1" key="1">
    <citation type="journal article" date="2015" name="Front. Microbiol.">
        <title>Combining genomic sequencing methods to explore viral diversity and reveal potential virus-host interactions.</title>
        <authorList>
            <person name="Chow C.E."/>
            <person name="Winget D.M."/>
            <person name="White R.A.III."/>
            <person name="Hallam S.J."/>
            <person name="Suttle C.A."/>
        </authorList>
    </citation>
    <scope>NUCLEOTIDE SEQUENCE</scope>
    <source>
        <strain evidence="1">Anoxic3_1</strain>
    </source>
</reference>